<comment type="caution">
    <text evidence="2">The sequence shown here is derived from an EMBL/GenBank/DDBJ whole genome shotgun (WGS) entry which is preliminary data.</text>
</comment>
<dbReference type="Pfam" id="PF00078">
    <property type="entry name" value="RVT_1"/>
    <property type="match status" value="1"/>
</dbReference>
<dbReference type="Proteomes" id="UP000762676">
    <property type="component" value="Unassembled WGS sequence"/>
</dbReference>
<keyword evidence="2" id="KW-0540">Nuclease</keyword>
<evidence type="ECO:0000313" key="3">
    <source>
        <dbReference type="Proteomes" id="UP000762676"/>
    </source>
</evidence>
<dbReference type="GO" id="GO:0004519">
    <property type="term" value="F:endonuclease activity"/>
    <property type="evidence" value="ECO:0007669"/>
    <property type="project" value="UniProtKB-KW"/>
</dbReference>
<dbReference type="InterPro" id="IPR043502">
    <property type="entry name" value="DNA/RNA_pol_sf"/>
</dbReference>
<evidence type="ECO:0000259" key="1">
    <source>
        <dbReference type="PROSITE" id="PS50878"/>
    </source>
</evidence>
<dbReference type="AlphaFoldDB" id="A0AAV4H2V8"/>
<keyword evidence="3" id="KW-1185">Reference proteome</keyword>
<proteinExistence type="predicted"/>
<evidence type="ECO:0000313" key="2">
    <source>
        <dbReference type="EMBL" id="GFR92248.1"/>
    </source>
</evidence>
<organism evidence="2 3">
    <name type="scientific">Elysia marginata</name>
    <dbReference type="NCBI Taxonomy" id="1093978"/>
    <lineage>
        <taxon>Eukaryota</taxon>
        <taxon>Metazoa</taxon>
        <taxon>Spiralia</taxon>
        <taxon>Lophotrochozoa</taxon>
        <taxon>Mollusca</taxon>
        <taxon>Gastropoda</taxon>
        <taxon>Heterobranchia</taxon>
        <taxon>Euthyneura</taxon>
        <taxon>Panpulmonata</taxon>
        <taxon>Sacoglossa</taxon>
        <taxon>Placobranchoidea</taxon>
        <taxon>Plakobranchidae</taxon>
        <taxon>Elysia</taxon>
    </lineage>
</organism>
<accession>A0AAV4H2V8</accession>
<sequence length="302" mass="34932">MKMMNHGRAAGPHGITIEALIALGEWGISQITDLLNMICDNGEIPEEICKSVFIMLPKKEGATECSLHRTISLMSHLTKLLLIIIMTRIRGKLRPEISNNQFGFVEDRGTRNAIFTLSMIIERAIEMKKDLYLCFIDYSKAFDRVRPDELYKILNRIDIDGKDLRVVRNLYWDQNAATRIDDEISEYKPIKRGVRQGCVLPPDFFKIYSEMILRNIYDLKGIRIGGVNINNLRYADDTVLMAESERRVQGKRDRRRQRVTFLHSLNQGVTQGTRSKTEFLRLADDIEEWRFMTADVCNRPGT</sequence>
<dbReference type="InterPro" id="IPR000477">
    <property type="entry name" value="RT_dom"/>
</dbReference>
<dbReference type="PROSITE" id="PS50878">
    <property type="entry name" value="RT_POL"/>
    <property type="match status" value="1"/>
</dbReference>
<dbReference type="CDD" id="cd01650">
    <property type="entry name" value="RT_nLTR_like"/>
    <property type="match status" value="1"/>
</dbReference>
<keyword evidence="2" id="KW-0255">Endonuclease</keyword>
<dbReference type="EMBL" id="BMAT01012433">
    <property type="protein sequence ID" value="GFR92248.1"/>
    <property type="molecule type" value="Genomic_DNA"/>
</dbReference>
<dbReference type="PANTHER" id="PTHR47027">
    <property type="entry name" value="REVERSE TRANSCRIPTASE DOMAIN-CONTAINING PROTEIN"/>
    <property type="match status" value="1"/>
</dbReference>
<keyword evidence="2" id="KW-0378">Hydrolase</keyword>
<dbReference type="SUPFAM" id="SSF56672">
    <property type="entry name" value="DNA/RNA polymerases"/>
    <property type="match status" value="1"/>
</dbReference>
<protein>
    <submittedName>
        <fullName evidence="2">Endonuclease-reverse transcriptase</fullName>
    </submittedName>
</protein>
<dbReference type="PANTHER" id="PTHR47027:SF8">
    <property type="entry name" value="RIBONUCLEASE H"/>
    <property type="match status" value="1"/>
</dbReference>
<feature type="domain" description="Reverse transcriptase" evidence="1">
    <location>
        <begin position="37"/>
        <end position="294"/>
    </location>
</feature>
<reference evidence="2 3" key="1">
    <citation type="journal article" date="2021" name="Elife">
        <title>Chloroplast acquisition without the gene transfer in kleptoplastic sea slugs, Plakobranchus ocellatus.</title>
        <authorList>
            <person name="Maeda T."/>
            <person name="Takahashi S."/>
            <person name="Yoshida T."/>
            <person name="Shimamura S."/>
            <person name="Takaki Y."/>
            <person name="Nagai Y."/>
            <person name="Toyoda A."/>
            <person name="Suzuki Y."/>
            <person name="Arimoto A."/>
            <person name="Ishii H."/>
            <person name="Satoh N."/>
            <person name="Nishiyama T."/>
            <person name="Hasebe M."/>
            <person name="Maruyama T."/>
            <person name="Minagawa J."/>
            <person name="Obokata J."/>
            <person name="Shigenobu S."/>
        </authorList>
    </citation>
    <scope>NUCLEOTIDE SEQUENCE [LARGE SCALE GENOMIC DNA]</scope>
</reference>
<gene>
    <name evidence="2" type="ORF">ElyMa_006195900</name>
</gene>
<name>A0AAV4H2V8_9GAST</name>